<proteinExistence type="predicted"/>
<evidence type="ECO:0000256" key="1">
    <source>
        <dbReference type="SAM" id="Phobius"/>
    </source>
</evidence>
<dbReference type="STRING" id="226506.SAMN04488519_110108"/>
<reference evidence="3" key="1">
    <citation type="submission" date="2016-10" db="EMBL/GenBank/DDBJ databases">
        <authorList>
            <person name="Varghese N."/>
            <person name="Submissions S."/>
        </authorList>
    </citation>
    <scope>NUCLEOTIDE SEQUENCE [LARGE SCALE GENOMIC DNA]</scope>
    <source>
        <strain evidence="3">DSM 15282</strain>
    </source>
</reference>
<name>A0A1I5IXG9_9BACT</name>
<keyword evidence="1" id="KW-1133">Transmembrane helix</keyword>
<evidence type="ECO:0000313" key="3">
    <source>
        <dbReference type="Proteomes" id="UP000199564"/>
    </source>
</evidence>
<feature type="transmembrane region" description="Helical" evidence="1">
    <location>
        <begin position="84"/>
        <end position="102"/>
    </location>
</feature>
<dbReference type="AlphaFoldDB" id="A0A1I5IXG9"/>
<keyword evidence="1" id="KW-0472">Membrane</keyword>
<keyword evidence="3" id="KW-1185">Reference proteome</keyword>
<dbReference type="Proteomes" id="UP000199564">
    <property type="component" value="Unassembled WGS sequence"/>
</dbReference>
<keyword evidence="1" id="KW-0812">Transmembrane</keyword>
<feature type="transmembrane region" description="Helical" evidence="1">
    <location>
        <begin position="122"/>
        <end position="142"/>
    </location>
</feature>
<protein>
    <submittedName>
        <fullName evidence="2">Uncharacterized protein</fullName>
    </submittedName>
</protein>
<accession>A0A1I5IXG9</accession>
<sequence length="269" mass="31567">MFSFYEMENEELEIPKLYSYFGICLATFFGGPLAGGVLIYKNLHVLNERSKGLKIVILFFIFQVLLFCFIIFLPKYFVNQIPNFLIPFLTALIVYQSSKKLFGEELKFREINEIKPKGNLKALGIGFLVLLLSSSIFLSFAIPMRLLSDPVEFENFLVDFADNEAKTADFNDHFFNLSDSELASYFQNDYLPIWYENKELIQEIKESDIQLSWDLEKKLELLDKYTDKRILVGEVFLKDYKNRHATYIEDINLIMGDIHDILRELEELY</sequence>
<gene>
    <name evidence="2" type="ORF">SAMN04488519_110108</name>
</gene>
<feature type="transmembrane region" description="Helical" evidence="1">
    <location>
        <begin position="52"/>
        <end position="72"/>
    </location>
</feature>
<feature type="transmembrane region" description="Helical" evidence="1">
    <location>
        <begin position="20"/>
        <end position="40"/>
    </location>
</feature>
<organism evidence="2 3">
    <name type="scientific">Algoriphagus ornithinivorans</name>
    <dbReference type="NCBI Taxonomy" id="226506"/>
    <lineage>
        <taxon>Bacteria</taxon>
        <taxon>Pseudomonadati</taxon>
        <taxon>Bacteroidota</taxon>
        <taxon>Cytophagia</taxon>
        <taxon>Cytophagales</taxon>
        <taxon>Cyclobacteriaceae</taxon>
        <taxon>Algoriphagus</taxon>
    </lineage>
</organism>
<evidence type="ECO:0000313" key="2">
    <source>
        <dbReference type="EMBL" id="SFO65264.1"/>
    </source>
</evidence>
<dbReference type="EMBL" id="FOVW01000010">
    <property type="protein sequence ID" value="SFO65264.1"/>
    <property type="molecule type" value="Genomic_DNA"/>
</dbReference>